<evidence type="ECO:0000313" key="2">
    <source>
        <dbReference type="EMBL" id="KAH0574129.1"/>
    </source>
</evidence>
<dbReference type="EMBL" id="KI546017">
    <property type="protein sequence ID" value="EST47937.1"/>
    <property type="molecule type" value="Genomic_DNA"/>
</dbReference>
<sequence length="184" mass="21893">MLFEKHNTYQPKKQKITELLHIKLYNSVKINQYKVSYLILKGFCVVYLINTERAHLTFQINNQRGIDKINKYKAVLKMRKPTPNQLTKIQNSENQKAQEHKNDTNKQEYGLFEIYVFLYTTVCLRIHFLVDFTQLKIILRQQTELILILGQQCELLQKIAERAIQQILVRRCQKKVNQQVDILG</sequence>
<protein>
    <submittedName>
        <fullName evidence="1">Uncharacterized protein</fullName>
    </submittedName>
</protein>
<dbReference type="VEuPathDB" id="GiardiaDB:SS50377_24077"/>
<accession>V6LTG5</accession>
<proteinExistence type="predicted"/>
<reference evidence="2" key="2">
    <citation type="submission" date="2020-12" db="EMBL/GenBank/DDBJ databases">
        <title>New Spironucleus salmonicida genome in near-complete chromosomes.</title>
        <authorList>
            <person name="Xu F."/>
            <person name="Kurt Z."/>
            <person name="Jimenez-Gonzalez A."/>
            <person name="Astvaldsson A."/>
            <person name="Andersson J.O."/>
            <person name="Svard S.G."/>
        </authorList>
    </citation>
    <scope>NUCLEOTIDE SEQUENCE</scope>
    <source>
        <strain evidence="2">ATCC 50377</strain>
    </source>
</reference>
<dbReference type="VEuPathDB" id="GiardiaDB:SS50377_24075"/>
<organism evidence="1">
    <name type="scientific">Spironucleus salmonicida</name>
    <dbReference type="NCBI Taxonomy" id="348837"/>
    <lineage>
        <taxon>Eukaryota</taxon>
        <taxon>Metamonada</taxon>
        <taxon>Diplomonadida</taxon>
        <taxon>Hexamitidae</taxon>
        <taxon>Hexamitinae</taxon>
        <taxon>Spironucleus</taxon>
    </lineage>
</organism>
<reference evidence="1 2" key="1">
    <citation type="journal article" date="2014" name="PLoS Genet.">
        <title>The Genome of Spironucleus salmonicida Highlights a Fish Pathogen Adapted to Fluctuating Environments.</title>
        <authorList>
            <person name="Xu F."/>
            <person name="Jerlstrom-Hultqvist J."/>
            <person name="Einarsson E."/>
            <person name="Astvaldsson A."/>
            <person name="Svard S.G."/>
            <person name="Andersson J.O."/>
        </authorList>
    </citation>
    <scope>NUCLEOTIDE SEQUENCE</scope>
    <source>
        <strain evidence="2">ATCC 50377</strain>
    </source>
</reference>
<dbReference type="Proteomes" id="UP000018208">
    <property type="component" value="Unassembled WGS sequence"/>
</dbReference>
<evidence type="ECO:0000313" key="4">
    <source>
        <dbReference type="Proteomes" id="UP000018208"/>
    </source>
</evidence>
<gene>
    <name evidence="1" type="ORF">SS50377_11957</name>
    <name evidence="2" type="ORF">SS50377_24075</name>
    <name evidence="3" type="ORF">SS50377_24077</name>
</gene>
<dbReference type="EMBL" id="AUWU02000004">
    <property type="protein sequence ID" value="KAH0574131.1"/>
    <property type="molecule type" value="Genomic_DNA"/>
</dbReference>
<keyword evidence="4" id="KW-1185">Reference proteome</keyword>
<dbReference type="AlphaFoldDB" id="V6LTG5"/>
<dbReference type="EMBL" id="AUWU02000004">
    <property type="protein sequence ID" value="KAH0574129.1"/>
    <property type="molecule type" value="Genomic_DNA"/>
</dbReference>
<evidence type="ECO:0000313" key="1">
    <source>
        <dbReference type="EMBL" id="EST47937.1"/>
    </source>
</evidence>
<name>V6LTG5_9EUKA</name>
<evidence type="ECO:0000313" key="3">
    <source>
        <dbReference type="EMBL" id="KAH0574131.1"/>
    </source>
</evidence>